<accession>A0A485KX45</accession>
<comment type="similarity">
    <text evidence="1">Belongs to the glutathione peroxidase family.</text>
</comment>
<dbReference type="Proteomes" id="UP000332933">
    <property type="component" value="Unassembled WGS sequence"/>
</dbReference>
<dbReference type="EMBL" id="CAADRA010005429">
    <property type="protein sequence ID" value="VFT89743.1"/>
    <property type="molecule type" value="Genomic_DNA"/>
</dbReference>
<reference evidence="4" key="2">
    <citation type="submission" date="2019-06" db="EMBL/GenBank/DDBJ databases">
        <title>Genomics analysis of Aphanomyces spp. identifies a new class of oomycete effector associated with host adaptation.</title>
        <authorList>
            <person name="Gaulin E."/>
        </authorList>
    </citation>
    <scope>NUCLEOTIDE SEQUENCE</scope>
    <source>
        <strain evidence="4">CBS 578.67</strain>
    </source>
</reference>
<keyword evidence="6" id="KW-1185">Reference proteome</keyword>
<reference evidence="5 6" key="1">
    <citation type="submission" date="2019-03" db="EMBL/GenBank/DDBJ databases">
        <authorList>
            <person name="Gaulin E."/>
            <person name="Dumas B."/>
        </authorList>
    </citation>
    <scope>NUCLEOTIDE SEQUENCE [LARGE SCALE GENOMIC DNA]</scope>
    <source>
        <strain evidence="5">CBS 568.67</strain>
    </source>
</reference>
<dbReference type="InterPro" id="IPR036249">
    <property type="entry name" value="Thioredoxin-like_sf"/>
</dbReference>
<dbReference type="GO" id="GO:0004601">
    <property type="term" value="F:peroxidase activity"/>
    <property type="evidence" value="ECO:0007669"/>
    <property type="project" value="UniProtKB-KW"/>
</dbReference>
<keyword evidence="2" id="KW-0575">Peroxidase</keyword>
<organism evidence="5 6">
    <name type="scientific">Aphanomyces stellatus</name>
    <dbReference type="NCBI Taxonomy" id="120398"/>
    <lineage>
        <taxon>Eukaryota</taxon>
        <taxon>Sar</taxon>
        <taxon>Stramenopiles</taxon>
        <taxon>Oomycota</taxon>
        <taxon>Saprolegniomycetes</taxon>
        <taxon>Saprolegniales</taxon>
        <taxon>Verrucalvaceae</taxon>
        <taxon>Aphanomyces</taxon>
    </lineage>
</organism>
<dbReference type="GO" id="GO:0006979">
    <property type="term" value="P:response to oxidative stress"/>
    <property type="evidence" value="ECO:0007669"/>
    <property type="project" value="InterPro"/>
</dbReference>
<dbReference type="CDD" id="cd00340">
    <property type="entry name" value="GSH_Peroxidase"/>
    <property type="match status" value="1"/>
</dbReference>
<dbReference type="InterPro" id="IPR000889">
    <property type="entry name" value="Glutathione_peroxidase"/>
</dbReference>
<dbReference type="PANTHER" id="PTHR11592:SF78">
    <property type="entry name" value="GLUTATHIONE PEROXIDASE"/>
    <property type="match status" value="1"/>
</dbReference>
<dbReference type="SUPFAM" id="SSF52833">
    <property type="entry name" value="Thioredoxin-like"/>
    <property type="match status" value="1"/>
</dbReference>
<evidence type="ECO:0000313" key="5">
    <source>
        <dbReference type="EMBL" id="VFT89743.1"/>
    </source>
</evidence>
<dbReference type="PANTHER" id="PTHR11592">
    <property type="entry name" value="GLUTATHIONE PEROXIDASE"/>
    <property type="match status" value="1"/>
</dbReference>
<dbReference type="PROSITE" id="PS51355">
    <property type="entry name" value="GLUTATHIONE_PEROXID_3"/>
    <property type="match status" value="1"/>
</dbReference>
<dbReference type="Pfam" id="PF00255">
    <property type="entry name" value="GSHPx"/>
    <property type="match status" value="1"/>
</dbReference>
<protein>
    <submittedName>
        <fullName evidence="5">Aste57867_12896 protein</fullName>
    </submittedName>
</protein>
<name>A0A485KX45_9STRA</name>
<dbReference type="Gene3D" id="3.40.30.10">
    <property type="entry name" value="Glutaredoxin"/>
    <property type="match status" value="1"/>
</dbReference>
<dbReference type="EMBL" id="VJMH01005408">
    <property type="protein sequence ID" value="KAF0696337.1"/>
    <property type="molecule type" value="Genomic_DNA"/>
</dbReference>
<dbReference type="OrthoDB" id="446890at2759"/>
<proteinExistence type="inferred from homology"/>
<evidence type="ECO:0000256" key="1">
    <source>
        <dbReference type="ARBA" id="ARBA00006926"/>
    </source>
</evidence>
<evidence type="ECO:0000256" key="3">
    <source>
        <dbReference type="ARBA" id="ARBA00023002"/>
    </source>
</evidence>
<sequence>MTKASEVEDAASHGALLDMVSVVRCYFRKTTKLQPVYVVSNPTQKKIYVFDESKSTMKQMMDCNDQSVFVQEDPSSGEFGFLVGSGSNAPTKFAAKSVDDQSAWFDAFTKAGASIREAMGDLDLTKIKSFFDLKAVDIKGSVIPFEAYRGRVSNYTQFVALDAKYRDQGLQILSFPSNSFAQETGTNEEILAAVQGMGVTFPVFEKAPVNGTDTQPVFKYLKHHLSDGMLGSFIKWNYTKFLVDRNGKPFKRYGPNVFPNEIEADIVELLQRK</sequence>
<evidence type="ECO:0000256" key="2">
    <source>
        <dbReference type="ARBA" id="ARBA00022559"/>
    </source>
</evidence>
<evidence type="ECO:0000313" key="4">
    <source>
        <dbReference type="EMBL" id="KAF0696337.1"/>
    </source>
</evidence>
<keyword evidence="3" id="KW-0560">Oxidoreductase</keyword>
<gene>
    <name evidence="5" type="primary">Aste57867_12896</name>
    <name evidence="4" type="ORF">As57867_012848</name>
    <name evidence="5" type="ORF">ASTE57867_12896</name>
</gene>
<dbReference type="AlphaFoldDB" id="A0A485KX45"/>
<evidence type="ECO:0000313" key="6">
    <source>
        <dbReference type="Proteomes" id="UP000332933"/>
    </source>
</evidence>